<evidence type="ECO:0000256" key="4">
    <source>
        <dbReference type="ARBA" id="ARBA00022723"/>
    </source>
</evidence>
<evidence type="ECO:0000256" key="7">
    <source>
        <dbReference type="ARBA" id="ARBA00022833"/>
    </source>
</evidence>
<keyword evidence="5" id="KW-0732">Signal</keyword>
<dbReference type="SUPFAM" id="SSF55166">
    <property type="entry name" value="Hedgehog/DD-peptidase"/>
    <property type="match status" value="1"/>
</dbReference>
<dbReference type="EMBL" id="CP021367">
    <property type="protein sequence ID" value="ART61266.1"/>
    <property type="molecule type" value="Genomic_DNA"/>
</dbReference>
<keyword evidence="6" id="KW-0378">Hydrolase</keyword>
<dbReference type="GO" id="GO:0008237">
    <property type="term" value="F:metallopeptidase activity"/>
    <property type="evidence" value="ECO:0007669"/>
    <property type="project" value="UniProtKB-KW"/>
</dbReference>
<reference evidence="13" key="1">
    <citation type="submission" date="2017-05" db="EMBL/GenBank/DDBJ databases">
        <title>Polyphasic characterization of four soil-derived phenanthrene-degrading Acidovorax strains and proposal of Acidovorax phenanthrenivorans sp. nov.</title>
        <authorList>
            <person name="Singleton D."/>
            <person name="Lee J."/>
            <person name="Dickey A.N."/>
            <person name="Stroud A."/>
            <person name="Scholl E.H."/>
            <person name="Wright F.A."/>
            <person name="Aitken M.D."/>
        </authorList>
    </citation>
    <scope>NUCLEOTIDE SEQUENCE</scope>
    <source>
        <strain evidence="13">P4</strain>
        <plasmid evidence="13">pACP4.1</plasmid>
    </source>
</reference>
<feature type="region of interest" description="Disordered" evidence="12">
    <location>
        <begin position="41"/>
        <end position="61"/>
    </location>
</feature>
<dbReference type="AlphaFoldDB" id="A0A240UJH0"/>
<evidence type="ECO:0000256" key="6">
    <source>
        <dbReference type="ARBA" id="ARBA00022801"/>
    </source>
</evidence>
<dbReference type="GO" id="GO:0046872">
    <property type="term" value="F:metal ion binding"/>
    <property type="evidence" value="ECO:0007669"/>
    <property type="project" value="UniProtKB-KW"/>
</dbReference>
<dbReference type="InterPro" id="IPR010275">
    <property type="entry name" value="MepK"/>
</dbReference>
<dbReference type="OrthoDB" id="9782994at2"/>
<gene>
    <name evidence="13" type="ORF">CBP36_20075</name>
</gene>
<evidence type="ECO:0000313" key="13">
    <source>
        <dbReference type="EMBL" id="ART61266.1"/>
    </source>
</evidence>
<evidence type="ECO:0000256" key="11">
    <source>
        <dbReference type="ARBA" id="ARBA00093666"/>
    </source>
</evidence>
<dbReference type="Proteomes" id="UP000194440">
    <property type="component" value="Plasmid pACP4.1"/>
</dbReference>
<organism evidence="13 14">
    <name type="scientific">Acidovorax carolinensis</name>
    <dbReference type="NCBI Taxonomy" id="553814"/>
    <lineage>
        <taxon>Bacteria</taxon>
        <taxon>Pseudomonadati</taxon>
        <taxon>Pseudomonadota</taxon>
        <taxon>Betaproteobacteria</taxon>
        <taxon>Burkholderiales</taxon>
        <taxon>Comamonadaceae</taxon>
        <taxon>Acidovorax</taxon>
    </lineage>
</organism>
<sequence length="240" mass="25692">MMDLAKGGSMNRRVLLGATFAGILSPSLSFAQTLLEESSSNGSGWLAQPQPPQPVSSSNFRGAAASSADHLDLGAPSQDWRNFLLGRERSVNIRRSGEGGYRTLRYRSGDGTVDREGYGALCFVLRDVRANRMMAMDPALLDVLCGIQRWMEFHHQSAGITVTSGFRSGVTNSKLEGAARNSMHLYGKAADIVIEGVSSAAMGAMARQFNVNGGTGIYVNRGFVHVDSGAARTWTSRAKG</sequence>
<comment type="pathway">
    <text evidence="2">Cell wall biogenesis; cell wall polysaccharide biosynthesis.</text>
</comment>
<keyword evidence="7" id="KW-0862">Zinc</keyword>
<comment type="similarity">
    <text evidence="10">Belongs to the peptidase M15 family.</text>
</comment>
<name>A0A240UJH0_9BURK</name>
<dbReference type="KEGG" id="acip:CBP36_20075"/>
<evidence type="ECO:0000256" key="1">
    <source>
        <dbReference type="ARBA" id="ARBA00001947"/>
    </source>
</evidence>
<geneLocation type="plasmid" evidence="13 14">
    <name>pACP4.1</name>
</geneLocation>
<dbReference type="PANTHER" id="PTHR37425">
    <property type="match status" value="1"/>
</dbReference>
<protein>
    <recommendedName>
        <fullName evidence="11">Murein endopeptidase K</fullName>
    </recommendedName>
</protein>
<evidence type="ECO:0000256" key="8">
    <source>
        <dbReference type="ARBA" id="ARBA00023049"/>
    </source>
</evidence>
<dbReference type="Pfam" id="PF05951">
    <property type="entry name" value="Peptidase_M15_2"/>
    <property type="match status" value="1"/>
</dbReference>
<evidence type="ECO:0000256" key="2">
    <source>
        <dbReference type="ARBA" id="ARBA00004776"/>
    </source>
</evidence>
<keyword evidence="4" id="KW-0479">Metal-binding</keyword>
<comment type="cofactor">
    <cofactor evidence="1">
        <name>Zn(2+)</name>
        <dbReference type="ChEBI" id="CHEBI:29105"/>
    </cofactor>
</comment>
<dbReference type="GO" id="GO:0071555">
    <property type="term" value="P:cell wall organization"/>
    <property type="evidence" value="ECO:0007669"/>
    <property type="project" value="UniProtKB-KW"/>
</dbReference>
<dbReference type="Gene3D" id="3.30.1380.10">
    <property type="match status" value="1"/>
</dbReference>
<dbReference type="InterPro" id="IPR009045">
    <property type="entry name" value="Zn_M74/Hedgehog-like"/>
</dbReference>
<dbReference type="PANTHER" id="PTHR37425:SF1">
    <property type="entry name" value="OUTER MEMBRANE PROTEIN"/>
    <property type="match status" value="1"/>
</dbReference>
<dbReference type="GO" id="GO:0006508">
    <property type="term" value="P:proteolysis"/>
    <property type="evidence" value="ECO:0007669"/>
    <property type="project" value="UniProtKB-KW"/>
</dbReference>
<evidence type="ECO:0000256" key="12">
    <source>
        <dbReference type="SAM" id="MobiDB-lite"/>
    </source>
</evidence>
<keyword evidence="3" id="KW-0645">Protease</keyword>
<evidence type="ECO:0000256" key="9">
    <source>
        <dbReference type="ARBA" id="ARBA00023316"/>
    </source>
</evidence>
<keyword evidence="8" id="KW-0482">Metalloprotease</keyword>
<keyword evidence="9" id="KW-0961">Cell wall biogenesis/degradation</keyword>
<accession>A0A240UJH0</accession>
<evidence type="ECO:0000256" key="10">
    <source>
        <dbReference type="ARBA" id="ARBA00093448"/>
    </source>
</evidence>
<evidence type="ECO:0000313" key="14">
    <source>
        <dbReference type="Proteomes" id="UP000194440"/>
    </source>
</evidence>
<evidence type="ECO:0000256" key="3">
    <source>
        <dbReference type="ARBA" id="ARBA00022670"/>
    </source>
</evidence>
<evidence type="ECO:0000256" key="5">
    <source>
        <dbReference type="ARBA" id="ARBA00022729"/>
    </source>
</evidence>
<proteinExistence type="inferred from homology"/>
<keyword evidence="13" id="KW-0614">Plasmid</keyword>
<keyword evidence="14" id="KW-1185">Reference proteome</keyword>
<dbReference type="KEGG" id="acis:CBP35_20055"/>